<comment type="caution">
    <text evidence="4">The sequence shown here is derived from an EMBL/GenBank/DDBJ whole genome shotgun (WGS) entry which is preliminary data.</text>
</comment>
<feature type="compositionally biased region" description="Acidic residues" evidence="2">
    <location>
        <begin position="103"/>
        <end position="126"/>
    </location>
</feature>
<dbReference type="EMBL" id="JAVFKD010000012">
    <property type="protein sequence ID" value="KAK5993101.1"/>
    <property type="molecule type" value="Genomic_DNA"/>
</dbReference>
<name>A0ABR0SLP5_9HYPO</name>
<dbReference type="Gene3D" id="3.30.160.60">
    <property type="entry name" value="Classic Zinc Finger"/>
    <property type="match status" value="1"/>
</dbReference>
<feature type="compositionally biased region" description="Basic and acidic residues" evidence="2">
    <location>
        <begin position="383"/>
        <end position="394"/>
    </location>
</feature>
<feature type="compositionally biased region" description="Low complexity" evidence="2">
    <location>
        <begin position="210"/>
        <end position="225"/>
    </location>
</feature>
<dbReference type="InterPro" id="IPR036236">
    <property type="entry name" value="Znf_C2H2_sf"/>
</dbReference>
<dbReference type="Proteomes" id="UP001338125">
    <property type="component" value="Unassembled WGS sequence"/>
</dbReference>
<dbReference type="PROSITE" id="PS50157">
    <property type="entry name" value="ZINC_FINGER_C2H2_2"/>
    <property type="match status" value="1"/>
</dbReference>
<dbReference type="InterPro" id="IPR013087">
    <property type="entry name" value="Znf_C2H2_type"/>
</dbReference>
<proteinExistence type="predicted"/>
<organism evidence="4 5">
    <name type="scientific">Cladobotryum mycophilum</name>
    <dbReference type="NCBI Taxonomy" id="491253"/>
    <lineage>
        <taxon>Eukaryota</taxon>
        <taxon>Fungi</taxon>
        <taxon>Dikarya</taxon>
        <taxon>Ascomycota</taxon>
        <taxon>Pezizomycotina</taxon>
        <taxon>Sordariomycetes</taxon>
        <taxon>Hypocreomycetidae</taxon>
        <taxon>Hypocreales</taxon>
        <taxon>Hypocreaceae</taxon>
        <taxon>Cladobotryum</taxon>
    </lineage>
</organism>
<evidence type="ECO:0000259" key="3">
    <source>
        <dbReference type="PROSITE" id="PS50157"/>
    </source>
</evidence>
<feature type="compositionally biased region" description="Polar residues" evidence="2">
    <location>
        <begin position="258"/>
        <end position="267"/>
    </location>
</feature>
<feature type="compositionally biased region" description="Polar residues" evidence="2">
    <location>
        <begin position="89"/>
        <end position="99"/>
    </location>
</feature>
<keyword evidence="5" id="KW-1185">Reference proteome</keyword>
<protein>
    <submittedName>
        <fullName evidence="4">C2H2 finger domain transcription factor dvrA</fullName>
    </submittedName>
</protein>
<keyword evidence="1" id="KW-0863">Zinc-finger</keyword>
<feature type="compositionally biased region" description="Polar residues" evidence="2">
    <location>
        <begin position="395"/>
        <end position="406"/>
    </location>
</feature>
<feature type="compositionally biased region" description="Polar residues" evidence="2">
    <location>
        <begin position="274"/>
        <end position="287"/>
    </location>
</feature>
<evidence type="ECO:0000313" key="4">
    <source>
        <dbReference type="EMBL" id="KAK5993101.1"/>
    </source>
</evidence>
<feature type="domain" description="C2H2-type" evidence="3">
    <location>
        <begin position="138"/>
        <end position="165"/>
    </location>
</feature>
<feature type="region of interest" description="Disordered" evidence="2">
    <location>
        <begin position="501"/>
        <end position="623"/>
    </location>
</feature>
<evidence type="ECO:0000313" key="5">
    <source>
        <dbReference type="Proteomes" id="UP001338125"/>
    </source>
</evidence>
<reference evidence="4 5" key="1">
    <citation type="submission" date="2024-01" db="EMBL/GenBank/DDBJ databases">
        <title>Complete genome of Cladobotryum mycophilum ATHUM6906.</title>
        <authorList>
            <person name="Christinaki A.C."/>
            <person name="Myridakis A.I."/>
            <person name="Kouvelis V.N."/>
        </authorList>
    </citation>
    <scope>NUCLEOTIDE SEQUENCE [LARGE SCALE GENOMIC DNA]</scope>
    <source>
        <strain evidence="4 5">ATHUM6906</strain>
    </source>
</reference>
<keyword evidence="1" id="KW-0479">Metal-binding</keyword>
<feature type="compositionally biased region" description="Polar residues" evidence="2">
    <location>
        <begin position="23"/>
        <end position="58"/>
    </location>
</feature>
<keyword evidence="1" id="KW-0862">Zinc</keyword>
<evidence type="ECO:0000256" key="2">
    <source>
        <dbReference type="SAM" id="MobiDB-lite"/>
    </source>
</evidence>
<dbReference type="SUPFAM" id="SSF57667">
    <property type="entry name" value="beta-beta-alpha zinc fingers"/>
    <property type="match status" value="1"/>
</dbReference>
<feature type="region of interest" description="Disordered" evidence="2">
    <location>
        <begin position="172"/>
        <end position="319"/>
    </location>
</feature>
<feature type="compositionally biased region" description="Low complexity" evidence="2">
    <location>
        <begin position="353"/>
        <end position="370"/>
    </location>
</feature>
<feature type="region of interest" description="Disordered" evidence="2">
    <location>
        <begin position="339"/>
        <end position="406"/>
    </location>
</feature>
<sequence>MAAAFRPVNPLLPIESANEDVMTPNTSSSRPNTAPHSQHAQSSDTSKTPTRATFTGTMAGQKPLPTSPFPQAIQVPEPAENAPRRENSQRSVKSPATRNSMDVDMDESDDETGTIEENPGSDDESVNADGKHTGERPFQCHCSRRFSRLDNLRQHAQTVHVNEDIPMDSLAATGSRFQRQIRTDRVRQAGNRARASTGGSAGGPPRGHSKSLSTSSISSITSVGSAYNGQVDPRRRPTPLVMAADSRSRLSLESYRSNPDSNFSYRPQSPGDFTPTSGTFSTAQSSPRWGPDMISPSSHSRSHSMYTMGNRTPSRRLSVPSGPNPFQLVQGQIPGRSTFGPGHMNSSNVGAFSPPSSSLVSSPTISTSDWSGRRDSTSSTSDEAWRRRTWHPDSRSFNGNPAQLNASFDPILHRPATPPRRNPSPMAVDAQMVQRPVQMEPIQTDERRNLNMYDVSLQRGLNRLDISRKTPPRDSAGAWASEVNKAVQAQAERVRLNPPTVRFEDQPRPTHQIPNSGMSGRSLHQHTMSAPNLASARESKRHGWYHGPGTVHYENGQPPQPEPRGPHVDRMVHPNFNGFAGFPARDQPQQQQQQERSNNSDPLRRLEALVAVATSEGSTATAY</sequence>
<feature type="compositionally biased region" description="Low complexity" evidence="2">
    <location>
        <begin position="189"/>
        <end position="198"/>
    </location>
</feature>
<accession>A0ABR0SLP5</accession>
<feature type="region of interest" description="Disordered" evidence="2">
    <location>
        <begin position="1"/>
        <end position="138"/>
    </location>
</feature>
<gene>
    <name evidence="4" type="ORF">PT974_06529</name>
</gene>
<evidence type="ECO:0000256" key="1">
    <source>
        <dbReference type="PROSITE-ProRule" id="PRU00042"/>
    </source>
</evidence>